<evidence type="ECO:0000259" key="2">
    <source>
        <dbReference type="PROSITE" id="PS51742"/>
    </source>
</evidence>
<keyword evidence="4" id="KW-1185">Reference proteome</keyword>
<name>A0ABD2Q8W5_9PLAT</name>
<feature type="region of interest" description="Disordered" evidence="1">
    <location>
        <begin position="73"/>
        <end position="101"/>
    </location>
</feature>
<accession>A0ABD2Q8W5</accession>
<organism evidence="3 4">
    <name type="scientific">Cichlidogyrus casuarinus</name>
    <dbReference type="NCBI Taxonomy" id="1844966"/>
    <lineage>
        <taxon>Eukaryota</taxon>
        <taxon>Metazoa</taxon>
        <taxon>Spiralia</taxon>
        <taxon>Lophotrochozoa</taxon>
        <taxon>Platyhelminthes</taxon>
        <taxon>Monogenea</taxon>
        <taxon>Monopisthocotylea</taxon>
        <taxon>Dactylogyridea</taxon>
        <taxon>Ancyrocephalidae</taxon>
        <taxon>Cichlidogyrus</taxon>
    </lineage>
</organism>
<feature type="domain" description="PPC" evidence="2">
    <location>
        <begin position="196"/>
        <end position="339"/>
    </location>
</feature>
<proteinExistence type="predicted"/>
<feature type="compositionally biased region" description="Acidic residues" evidence="1">
    <location>
        <begin position="324"/>
        <end position="339"/>
    </location>
</feature>
<feature type="compositionally biased region" description="Basic and acidic residues" evidence="1">
    <location>
        <begin position="152"/>
        <end position="172"/>
    </location>
</feature>
<comment type="caution">
    <text evidence="3">The sequence shown here is derived from an EMBL/GenBank/DDBJ whole genome shotgun (WGS) entry which is preliminary data.</text>
</comment>
<dbReference type="InterPro" id="IPR005175">
    <property type="entry name" value="PPC_dom"/>
</dbReference>
<evidence type="ECO:0000313" key="4">
    <source>
        <dbReference type="Proteomes" id="UP001626550"/>
    </source>
</evidence>
<dbReference type="CDD" id="cd11378">
    <property type="entry name" value="DUF296"/>
    <property type="match status" value="1"/>
</dbReference>
<dbReference type="PROSITE" id="PS51742">
    <property type="entry name" value="PPC"/>
    <property type="match status" value="1"/>
</dbReference>
<dbReference type="SUPFAM" id="SSF117856">
    <property type="entry name" value="AF0104/ALDC/Ptd012-like"/>
    <property type="match status" value="1"/>
</dbReference>
<feature type="compositionally biased region" description="Low complexity" evidence="1">
    <location>
        <begin position="178"/>
        <end position="187"/>
    </location>
</feature>
<sequence length="359" mass="39418">MDPQRIGSLMNHLLSNFRKDLRPAPNLAQNSRPKQAQTQGNLNMERLLSSPPHQLPKPLPPFLNKQQNATVLAAPATASESRREENGSQAPAVTNQQNEAEKAHPFSAMALAADTCLQEQSPQPKTNKLELVNRWKRQNFEKLCAALKNDADEQRCVDEDGPRPEKRSRTSDEEASDGGESSSLLLPPEYLTYPAQQNLEVHSVKAADGEDLIETMKKFLMEHDFKNLFIFSCHGGLKSVQFKAPKGQENQKLEGEFRIISLNGNVSHEAEAEGCGKSLNLQIALTRKDGGGIFAGEVEESAPLPVHESCVLFVGGLKIAVNATEEEDEEEDNDDEDEQSASSALSSSAAESQSYTEPE</sequence>
<evidence type="ECO:0000313" key="3">
    <source>
        <dbReference type="EMBL" id="KAL3314691.1"/>
    </source>
</evidence>
<dbReference type="EMBL" id="JBJKFK010000930">
    <property type="protein sequence ID" value="KAL3314691.1"/>
    <property type="molecule type" value="Genomic_DNA"/>
</dbReference>
<reference evidence="3 4" key="1">
    <citation type="submission" date="2024-11" db="EMBL/GenBank/DDBJ databases">
        <title>Adaptive evolution of stress response genes in parasites aligns with host niche diversity.</title>
        <authorList>
            <person name="Hahn C."/>
            <person name="Resl P."/>
        </authorList>
    </citation>
    <scope>NUCLEOTIDE SEQUENCE [LARGE SCALE GENOMIC DNA]</scope>
    <source>
        <strain evidence="3">EGGRZ-B1_66</strain>
        <tissue evidence="3">Body</tissue>
    </source>
</reference>
<gene>
    <name evidence="3" type="ORF">Ciccas_006691</name>
</gene>
<dbReference type="Gene3D" id="3.30.1330.80">
    <property type="entry name" value="Hypothetical protein, similar to alpha- acetolactate decarboxylase, domain 2"/>
    <property type="match status" value="1"/>
</dbReference>
<dbReference type="Pfam" id="PF03479">
    <property type="entry name" value="PCC"/>
    <property type="match status" value="1"/>
</dbReference>
<feature type="region of interest" description="Disordered" evidence="1">
    <location>
        <begin position="322"/>
        <end position="359"/>
    </location>
</feature>
<feature type="compositionally biased region" description="Polar residues" evidence="1">
    <location>
        <begin position="87"/>
        <end position="98"/>
    </location>
</feature>
<evidence type="ECO:0000256" key="1">
    <source>
        <dbReference type="SAM" id="MobiDB-lite"/>
    </source>
</evidence>
<dbReference type="AlphaFoldDB" id="A0ABD2Q8W5"/>
<dbReference type="Proteomes" id="UP001626550">
    <property type="component" value="Unassembled WGS sequence"/>
</dbReference>
<protein>
    <recommendedName>
        <fullName evidence="2">PPC domain-containing protein</fullName>
    </recommendedName>
</protein>
<feature type="compositionally biased region" description="Low complexity" evidence="1">
    <location>
        <begin position="340"/>
        <end position="359"/>
    </location>
</feature>
<feature type="region of interest" description="Disordered" evidence="1">
    <location>
        <begin position="152"/>
        <end position="187"/>
    </location>
</feature>